<dbReference type="Pfam" id="PF09366">
    <property type="entry name" value="DUF1997"/>
    <property type="match status" value="1"/>
</dbReference>
<keyword evidence="2" id="KW-1185">Reference proteome</keyword>
<evidence type="ECO:0000313" key="2">
    <source>
        <dbReference type="Proteomes" id="UP001345219"/>
    </source>
</evidence>
<gene>
    <name evidence="1" type="ORF">SAY87_008931</name>
</gene>
<protein>
    <submittedName>
        <fullName evidence="1">Uncharacterized protein</fullName>
    </submittedName>
</protein>
<dbReference type="Proteomes" id="UP001345219">
    <property type="component" value="Chromosome 8"/>
</dbReference>
<sequence>MVVISGLTDFGNAMPTPKKGHLISLFPRSTVPFSFSISTDQALVLLVVVIGSMGEVGAAGYLGFCIGSEFIRGNLKLKQQQRLILKGRARPLVELNPPQVLRCETKEEKPSTYTYRIATDIPLCEAPGASFDQYLEDKPRVFEAMFPHKRSQRLNEEEWRIRMLPIQLLFFTVWPQIDMRLRLRSKGKDYPPGVPRDISRVLELDIVRWELQGLENVLKPSHFSLGVRGNMYPARCEMETRLIGHLEMTISLILPPVLALVPEGVLQGLAESLLKNMKQKVNSSLLADYSKFKREKAERLA</sequence>
<comment type="caution">
    <text evidence="1">The sequence shown here is derived from an EMBL/GenBank/DDBJ whole genome shotgun (WGS) entry which is preliminary data.</text>
</comment>
<dbReference type="InterPro" id="IPR018971">
    <property type="entry name" value="DUF1997"/>
</dbReference>
<dbReference type="PANTHER" id="PTHR34133:SF8">
    <property type="entry name" value="OS07G0633000 PROTEIN"/>
    <property type="match status" value="1"/>
</dbReference>
<proteinExistence type="predicted"/>
<dbReference type="EMBL" id="JAXIOK010000014">
    <property type="protein sequence ID" value="KAK4755174.1"/>
    <property type="molecule type" value="Genomic_DNA"/>
</dbReference>
<dbReference type="PANTHER" id="PTHR34133">
    <property type="entry name" value="OS07G0633000 PROTEIN"/>
    <property type="match status" value="1"/>
</dbReference>
<reference evidence="1 2" key="1">
    <citation type="journal article" date="2023" name="Hortic Res">
        <title>Pangenome of water caltrop reveals structural variations and asymmetric subgenome divergence after allopolyploidization.</title>
        <authorList>
            <person name="Zhang X."/>
            <person name="Chen Y."/>
            <person name="Wang L."/>
            <person name="Yuan Y."/>
            <person name="Fang M."/>
            <person name="Shi L."/>
            <person name="Lu R."/>
            <person name="Comes H.P."/>
            <person name="Ma Y."/>
            <person name="Chen Y."/>
            <person name="Huang G."/>
            <person name="Zhou Y."/>
            <person name="Zheng Z."/>
            <person name="Qiu Y."/>
        </authorList>
    </citation>
    <scope>NUCLEOTIDE SEQUENCE [LARGE SCALE GENOMIC DNA]</scope>
    <source>
        <tissue evidence="1">Roots</tissue>
    </source>
</reference>
<dbReference type="AlphaFoldDB" id="A0AAN7JYR3"/>
<evidence type="ECO:0000313" key="1">
    <source>
        <dbReference type="EMBL" id="KAK4755174.1"/>
    </source>
</evidence>
<name>A0AAN7JYR3_9MYRT</name>
<organism evidence="1 2">
    <name type="scientific">Trapa incisa</name>
    <dbReference type="NCBI Taxonomy" id="236973"/>
    <lineage>
        <taxon>Eukaryota</taxon>
        <taxon>Viridiplantae</taxon>
        <taxon>Streptophyta</taxon>
        <taxon>Embryophyta</taxon>
        <taxon>Tracheophyta</taxon>
        <taxon>Spermatophyta</taxon>
        <taxon>Magnoliopsida</taxon>
        <taxon>eudicotyledons</taxon>
        <taxon>Gunneridae</taxon>
        <taxon>Pentapetalae</taxon>
        <taxon>rosids</taxon>
        <taxon>malvids</taxon>
        <taxon>Myrtales</taxon>
        <taxon>Lythraceae</taxon>
        <taxon>Trapa</taxon>
    </lineage>
</organism>
<accession>A0AAN7JYR3</accession>